<evidence type="ECO:0000256" key="3">
    <source>
        <dbReference type="ARBA" id="ARBA00022475"/>
    </source>
</evidence>
<keyword evidence="6 12" id="KW-0067">ATP-binding</keyword>
<dbReference type="Gene3D" id="3.40.50.300">
    <property type="entry name" value="P-loop containing nucleotide triphosphate hydrolases"/>
    <property type="match status" value="1"/>
</dbReference>
<keyword evidence="7 9" id="KW-1133">Transmembrane helix</keyword>
<dbReference type="EMBL" id="SRJD01000001">
    <property type="protein sequence ID" value="TGB00480.1"/>
    <property type="molecule type" value="Genomic_DNA"/>
</dbReference>
<evidence type="ECO:0000256" key="4">
    <source>
        <dbReference type="ARBA" id="ARBA00022692"/>
    </source>
</evidence>
<comment type="caution">
    <text evidence="12">The sequence shown here is derived from an EMBL/GenBank/DDBJ whole genome shotgun (WGS) entry which is preliminary data.</text>
</comment>
<sequence length="600" mass="66775">MPGRRGGRRRGAARFAPVEKPRNMKKTLRRLWNFFAQEKKALITVSGFVIADALVSLLIPYFIGLAVNQIGMRTGAVNFPILIKILLVLGLFYMMDGLLTLLQGWIMASSGQKIVMSLRKSMFLKLQKLPIAFFDRNHHGDIMSRLTNDIENIDVTISQSTVELMNDMIMIVGSLALMIWISPLLTLASLIMVPLVFILTKTIASRTTRLFVDQQRELGTLNGQIEESVQGLNVIKAFSHENEAIRDFSAINKRLTDVGMKAQVWSGYMMPLMNVINNLGFTAVASVGGFLAVKGMITVGMIASFLTYSRQFSRPLNDVASIFNTLQSAVAGAERVFEILDEREEPDDRTNAKGISVFKGRIVFDDVSFGYTSDHPILKHVSFRVNPGESIALVGPTGAGKTTIINLLTRFYDSDSGTILADGVDITDYRRSEYRGLFGIVLQDTYLFHGSFLENLRYGKLDATEEEVINAARTADADSFIRKTEKGYHSVLQGNGDNLSEGQKQLLTIARAFLSDPAVLILDEATSHVDTQTEQKIQKGMARLMKGRTSFIIAHRLSTIKNADKILVVEDGEIAEQGTHQELLKKHGIYYEMFMDQFSG</sequence>
<organism evidence="12 13">
    <name type="scientific">Sporolactobacillus shoreae</name>
    <dbReference type="NCBI Taxonomy" id="1465501"/>
    <lineage>
        <taxon>Bacteria</taxon>
        <taxon>Bacillati</taxon>
        <taxon>Bacillota</taxon>
        <taxon>Bacilli</taxon>
        <taxon>Bacillales</taxon>
        <taxon>Sporolactobacillaceae</taxon>
        <taxon>Sporolactobacillus</taxon>
    </lineage>
</organism>
<dbReference type="GO" id="GO:0005886">
    <property type="term" value="C:plasma membrane"/>
    <property type="evidence" value="ECO:0007669"/>
    <property type="project" value="UniProtKB-SubCell"/>
</dbReference>
<gene>
    <name evidence="12" type="ORF">E4665_01870</name>
</gene>
<keyword evidence="4 9" id="KW-0812">Transmembrane</keyword>
<evidence type="ECO:0000259" key="11">
    <source>
        <dbReference type="PROSITE" id="PS50929"/>
    </source>
</evidence>
<dbReference type="Pfam" id="PF00005">
    <property type="entry name" value="ABC_tran"/>
    <property type="match status" value="1"/>
</dbReference>
<dbReference type="GO" id="GO:0015421">
    <property type="term" value="F:ABC-type oligopeptide transporter activity"/>
    <property type="evidence" value="ECO:0007669"/>
    <property type="project" value="TreeGrafter"/>
</dbReference>
<reference evidence="12 13" key="1">
    <citation type="journal article" date="2015" name="Int. J. Syst. Evol. Microbiol.">
        <title>Sporolactobacillus shoreae sp. nov. and Sporolactobacillus spathodeae sp. nov., two spore-forming lactic acid bacteria isolated from tree barks in Thailand.</title>
        <authorList>
            <person name="Thamacharoensuk T."/>
            <person name="Kitahara M."/>
            <person name="Ohkuma M."/>
            <person name="Thongchul N."/>
            <person name="Tanasupawat S."/>
        </authorList>
    </citation>
    <scope>NUCLEOTIDE SEQUENCE [LARGE SCALE GENOMIC DNA]</scope>
    <source>
        <strain evidence="12 13">BK92</strain>
    </source>
</reference>
<dbReference type="PROSITE" id="PS50929">
    <property type="entry name" value="ABC_TM1F"/>
    <property type="match status" value="1"/>
</dbReference>
<dbReference type="AlphaFoldDB" id="A0A4Z0GU20"/>
<dbReference type="FunFam" id="1.20.1560.10:FF:000011">
    <property type="entry name" value="Multidrug ABC transporter ATP-binding protein"/>
    <property type="match status" value="1"/>
</dbReference>
<dbReference type="Pfam" id="PF00664">
    <property type="entry name" value="ABC_membrane"/>
    <property type="match status" value="1"/>
</dbReference>
<dbReference type="SUPFAM" id="SSF90123">
    <property type="entry name" value="ABC transporter transmembrane region"/>
    <property type="match status" value="1"/>
</dbReference>
<proteinExistence type="predicted"/>
<evidence type="ECO:0000256" key="5">
    <source>
        <dbReference type="ARBA" id="ARBA00022741"/>
    </source>
</evidence>
<feature type="domain" description="ABC transporter" evidence="10">
    <location>
        <begin position="362"/>
        <end position="596"/>
    </location>
</feature>
<evidence type="ECO:0000256" key="2">
    <source>
        <dbReference type="ARBA" id="ARBA00022448"/>
    </source>
</evidence>
<dbReference type="InterPro" id="IPR003593">
    <property type="entry name" value="AAA+_ATPase"/>
</dbReference>
<evidence type="ECO:0000313" key="13">
    <source>
        <dbReference type="Proteomes" id="UP000298347"/>
    </source>
</evidence>
<keyword evidence="8 9" id="KW-0472">Membrane</keyword>
<dbReference type="Gene3D" id="1.20.1560.10">
    <property type="entry name" value="ABC transporter type 1, transmembrane domain"/>
    <property type="match status" value="1"/>
</dbReference>
<keyword evidence="13" id="KW-1185">Reference proteome</keyword>
<keyword evidence="5" id="KW-0547">Nucleotide-binding</keyword>
<evidence type="ECO:0000256" key="7">
    <source>
        <dbReference type="ARBA" id="ARBA00022989"/>
    </source>
</evidence>
<dbReference type="GO" id="GO:0016887">
    <property type="term" value="F:ATP hydrolysis activity"/>
    <property type="evidence" value="ECO:0007669"/>
    <property type="project" value="InterPro"/>
</dbReference>
<dbReference type="CDD" id="cd03254">
    <property type="entry name" value="ABCC_Glucan_exporter_like"/>
    <property type="match status" value="1"/>
</dbReference>
<dbReference type="CDD" id="cd18547">
    <property type="entry name" value="ABC_6TM_Tm288_like"/>
    <property type="match status" value="1"/>
</dbReference>
<dbReference type="SUPFAM" id="SSF52540">
    <property type="entry name" value="P-loop containing nucleoside triphosphate hydrolases"/>
    <property type="match status" value="1"/>
</dbReference>
<evidence type="ECO:0000256" key="9">
    <source>
        <dbReference type="SAM" id="Phobius"/>
    </source>
</evidence>
<evidence type="ECO:0000259" key="10">
    <source>
        <dbReference type="PROSITE" id="PS50893"/>
    </source>
</evidence>
<dbReference type="PANTHER" id="PTHR43394:SF1">
    <property type="entry name" value="ATP-BINDING CASSETTE SUB-FAMILY B MEMBER 10, MITOCHONDRIAL"/>
    <property type="match status" value="1"/>
</dbReference>
<dbReference type="InterPro" id="IPR011527">
    <property type="entry name" value="ABC1_TM_dom"/>
</dbReference>
<feature type="transmembrane region" description="Helical" evidence="9">
    <location>
        <begin position="168"/>
        <end position="199"/>
    </location>
</feature>
<dbReference type="InterPro" id="IPR039421">
    <property type="entry name" value="Type_1_exporter"/>
</dbReference>
<evidence type="ECO:0000256" key="8">
    <source>
        <dbReference type="ARBA" id="ARBA00023136"/>
    </source>
</evidence>
<protein>
    <submittedName>
        <fullName evidence="12">ABC transporter ATP-binding protein</fullName>
    </submittedName>
</protein>
<dbReference type="GO" id="GO:0005524">
    <property type="term" value="F:ATP binding"/>
    <property type="evidence" value="ECO:0007669"/>
    <property type="project" value="UniProtKB-KW"/>
</dbReference>
<evidence type="ECO:0000256" key="1">
    <source>
        <dbReference type="ARBA" id="ARBA00004651"/>
    </source>
</evidence>
<dbReference type="SMART" id="SM00382">
    <property type="entry name" value="AAA"/>
    <property type="match status" value="1"/>
</dbReference>
<evidence type="ECO:0000313" key="12">
    <source>
        <dbReference type="EMBL" id="TGB00480.1"/>
    </source>
</evidence>
<dbReference type="InterPro" id="IPR036640">
    <property type="entry name" value="ABC1_TM_sf"/>
</dbReference>
<dbReference type="FunFam" id="3.40.50.300:FF:000287">
    <property type="entry name" value="Multidrug ABC transporter ATP-binding protein"/>
    <property type="match status" value="1"/>
</dbReference>
<keyword evidence="3" id="KW-1003">Cell membrane</keyword>
<dbReference type="InterPro" id="IPR027417">
    <property type="entry name" value="P-loop_NTPase"/>
</dbReference>
<feature type="transmembrane region" description="Helical" evidence="9">
    <location>
        <begin position="279"/>
        <end position="306"/>
    </location>
</feature>
<dbReference type="PROSITE" id="PS50893">
    <property type="entry name" value="ABC_TRANSPORTER_2"/>
    <property type="match status" value="1"/>
</dbReference>
<evidence type="ECO:0000256" key="6">
    <source>
        <dbReference type="ARBA" id="ARBA00022840"/>
    </source>
</evidence>
<feature type="transmembrane region" description="Helical" evidence="9">
    <location>
        <begin position="41"/>
        <end position="63"/>
    </location>
</feature>
<dbReference type="PANTHER" id="PTHR43394">
    <property type="entry name" value="ATP-DEPENDENT PERMEASE MDL1, MITOCHONDRIAL"/>
    <property type="match status" value="1"/>
</dbReference>
<accession>A0A4Z0GU20</accession>
<comment type="subcellular location">
    <subcellularLocation>
        <location evidence="1">Cell membrane</location>
        <topology evidence="1">Multi-pass membrane protein</topology>
    </subcellularLocation>
</comment>
<dbReference type="InterPro" id="IPR003439">
    <property type="entry name" value="ABC_transporter-like_ATP-bd"/>
</dbReference>
<dbReference type="Proteomes" id="UP000298347">
    <property type="component" value="Unassembled WGS sequence"/>
</dbReference>
<name>A0A4Z0GU20_9BACL</name>
<feature type="domain" description="ABC transmembrane type-1" evidence="11">
    <location>
        <begin position="48"/>
        <end position="328"/>
    </location>
</feature>
<keyword evidence="2" id="KW-0813">Transport</keyword>
<dbReference type="OrthoDB" id="9770415at2"/>